<evidence type="ECO:0000256" key="4">
    <source>
        <dbReference type="ARBA" id="ARBA00022630"/>
    </source>
</evidence>
<evidence type="ECO:0000256" key="20">
    <source>
        <dbReference type="RuleBase" id="RU291113"/>
    </source>
</evidence>
<evidence type="ECO:0000256" key="15">
    <source>
        <dbReference type="ARBA" id="ARBA00048266"/>
    </source>
</evidence>
<dbReference type="Pfam" id="PF01207">
    <property type="entry name" value="Dus"/>
    <property type="match status" value="2"/>
</dbReference>
<dbReference type="EMBL" id="DS022301">
    <property type="protein sequence ID" value="OAJ38497.1"/>
    <property type="molecule type" value="Genomic_DNA"/>
</dbReference>
<name>A0A177WEF5_BATDL</name>
<dbReference type="GO" id="GO:0106414">
    <property type="term" value="F:mRNA dihydrouridine synthase activity"/>
    <property type="evidence" value="ECO:0007669"/>
    <property type="project" value="RHEA"/>
</dbReference>
<evidence type="ECO:0000256" key="6">
    <source>
        <dbReference type="ARBA" id="ARBA00022664"/>
    </source>
</evidence>
<evidence type="ECO:0000313" key="23">
    <source>
        <dbReference type="EMBL" id="OAJ38497.1"/>
    </source>
</evidence>
<evidence type="ECO:0000256" key="14">
    <source>
        <dbReference type="ARBA" id="ARBA00023027"/>
    </source>
</evidence>
<keyword evidence="8 19" id="KW-0479">Metal-binding</keyword>
<evidence type="ECO:0000256" key="10">
    <source>
        <dbReference type="ARBA" id="ARBA00022771"/>
    </source>
</evidence>
<dbReference type="SUPFAM" id="SSF90229">
    <property type="entry name" value="CCCH zinc finger"/>
    <property type="match status" value="1"/>
</dbReference>
<dbReference type="InterPro" id="IPR013785">
    <property type="entry name" value="Aldolase_TIM"/>
</dbReference>
<keyword evidence="12 20" id="KW-0521">NADP</keyword>
<dbReference type="PANTHER" id="PTHR45846:SF1">
    <property type="entry name" value="TRNA-DIHYDROURIDINE(47) SYNTHASE [NAD(P)(+)]-LIKE"/>
    <property type="match status" value="1"/>
</dbReference>
<comment type="similarity">
    <text evidence="20">Belongs to the dus family. Dus3 subfamily.</text>
</comment>
<dbReference type="PANTHER" id="PTHR45846">
    <property type="entry name" value="TRNA-DIHYDROURIDINE(47) SYNTHASE [NAD(P)(+)]-LIKE"/>
    <property type="match status" value="1"/>
</dbReference>
<evidence type="ECO:0000256" key="7">
    <source>
        <dbReference type="ARBA" id="ARBA00022694"/>
    </source>
</evidence>
<dbReference type="GO" id="GO:0050660">
    <property type="term" value="F:flavin adenine dinucleotide binding"/>
    <property type="evidence" value="ECO:0007669"/>
    <property type="project" value="UniProtKB-UniRule"/>
</dbReference>
<comment type="catalytic activity">
    <reaction evidence="15">
        <text>5,6-dihydrouridine(47) in tRNA + NAD(+) = uridine(47) in tRNA + NADH + H(+)</text>
        <dbReference type="Rhea" id="RHEA:53364"/>
        <dbReference type="Rhea" id="RHEA-COMP:13539"/>
        <dbReference type="Rhea" id="RHEA-COMP:13540"/>
        <dbReference type="ChEBI" id="CHEBI:15378"/>
        <dbReference type="ChEBI" id="CHEBI:57540"/>
        <dbReference type="ChEBI" id="CHEBI:57945"/>
        <dbReference type="ChEBI" id="CHEBI:65315"/>
        <dbReference type="ChEBI" id="CHEBI:74443"/>
        <dbReference type="EC" id="1.3.1.89"/>
    </reaction>
    <physiologicalReaction direction="right-to-left" evidence="15">
        <dbReference type="Rhea" id="RHEA:53366"/>
    </physiologicalReaction>
</comment>
<evidence type="ECO:0000256" key="21">
    <source>
        <dbReference type="SAM" id="MobiDB-lite"/>
    </source>
</evidence>
<evidence type="ECO:0000256" key="16">
    <source>
        <dbReference type="ARBA" id="ARBA00048342"/>
    </source>
</evidence>
<dbReference type="PROSITE" id="PS50103">
    <property type="entry name" value="ZF_C3H1"/>
    <property type="match status" value="2"/>
</dbReference>
<feature type="compositionally biased region" description="Polar residues" evidence="21">
    <location>
        <begin position="11"/>
        <end position="21"/>
    </location>
</feature>
<dbReference type="GO" id="GO:0006397">
    <property type="term" value="P:mRNA processing"/>
    <property type="evidence" value="ECO:0007669"/>
    <property type="project" value="UniProtKB-KW"/>
</dbReference>
<dbReference type="GO" id="GO:0003723">
    <property type="term" value="F:RNA binding"/>
    <property type="evidence" value="ECO:0007669"/>
    <property type="project" value="TreeGrafter"/>
</dbReference>
<comment type="catalytic activity">
    <reaction evidence="18">
        <text>5,6-dihydrouridine(47) in tRNA + NADP(+) = uridine(47) in tRNA + NADPH + H(+)</text>
        <dbReference type="Rhea" id="RHEA:53360"/>
        <dbReference type="Rhea" id="RHEA-COMP:13539"/>
        <dbReference type="Rhea" id="RHEA-COMP:13540"/>
        <dbReference type="ChEBI" id="CHEBI:15378"/>
        <dbReference type="ChEBI" id="CHEBI:57783"/>
        <dbReference type="ChEBI" id="CHEBI:58349"/>
        <dbReference type="ChEBI" id="CHEBI:65315"/>
        <dbReference type="ChEBI" id="CHEBI:74443"/>
        <dbReference type="EC" id="1.3.1.89"/>
    </reaction>
    <physiologicalReaction direction="right-to-left" evidence="18">
        <dbReference type="Rhea" id="RHEA:53362"/>
    </physiologicalReaction>
</comment>
<evidence type="ECO:0000256" key="13">
    <source>
        <dbReference type="ARBA" id="ARBA00023002"/>
    </source>
</evidence>
<keyword evidence="7 20" id="KW-0819">tRNA processing</keyword>
<dbReference type="GO" id="GO:0102265">
    <property type="term" value="F:tRNA-dihydrouridine47 synthase activity"/>
    <property type="evidence" value="ECO:0007669"/>
    <property type="project" value="UniProtKB-EC"/>
</dbReference>
<proteinExistence type="inferred from homology"/>
<sequence>MLRVKPEYRLLSSSKDTQNSNYDDDGAEAAGVAHTSGSSKHKNRGQNKPKDRKQIVQHDSIRLCNKFATGEQCNLGSNCKYSHDIQAYLAEKELDLGPVCPQFALLGECKFGIKCRFSKAHTDAEGNQMVAEKKLNEDQFIKNCSTKSIIQDIKQKNIDCTRSKEFIQWWSAEEIKLQQRLNELKKRKEEPRVDQDGVAEPVTEPVTEPVDVPVAEPVTEPVAEPVTEPVTDNQINIESTPATQTNSTTHKEKLERIEAGAEATLIPLRPNEKKKIDFRGKSYLAPLTTVGNIPFRRVCKSYGVDITCSEMAIARQLLRGSPQEWALTRRHASEDMFGIQLASNDPTQFTQTVEILSQKVDCDFIDLNMGCPIDTMTKSGNGSALLERKNKVRGMLLGAVHVSSVPITIKMRIGLSNKKKIGHKIIPLARDCGVAAITVHGRSKEQRYTKLSDWDYTMECAKMTKMTWHSPDASTVTPDWVTEPPAFFGNGDVFSPQEYWDHVDHSTDSELPLAGIMVGRGALSKPWIFKEIKERKLWDISSGERLDMLKDFTKFGLECWGSDTMGVNTTRKFMCEWLSFLYRYVPVGILEVLPQRVNERPEQFVGRNDLETLMASDNSKDWIKITEMLLGPAPESFQFIPKHKSNSYTPQG</sequence>
<comment type="catalytic activity">
    <reaction evidence="17">
        <text>a 5,6-dihydrouridine in mRNA + NADP(+) = a uridine in mRNA + NADPH + H(+)</text>
        <dbReference type="Rhea" id="RHEA:69855"/>
        <dbReference type="Rhea" id="RHEA-COMP:14658"/>
        <dbReference type="Rhea" id="RHEA-COMP:17789"/>
        <dbReference type="ChEBI" id="CHEBI:15378"/>
        <dbReference type="ChEBI" id="CHEBI:57783"/>
        <dbReference type="ChEBI" id="CHEBI:58349"/>
        <dbReference type="ChEBI" id="CHEBI:65315"/>
        <dbReference type="ChEBI" id="CHEBI:74443"/>
    </reaction>
    <physiologicalReaction direction="right-to-left" evidence="17">
        <dbReference type="Rhea" id="RHEA:69857"/>
    </physiologicalReaction>
</comment>
<dbReference type="GO" id="GO:0008270">
    <property type="term" value="F:zinc ion binding"/>
    <property type="evidence" value="ECO:0007669"/>
    <property type="project" value="UniProtKB-KW"/>
</dbReference>
<keyword evidence="14 20" id="KW-0520">NAD</keyword>
<dbReference type="Gene3D" id="3.20.20.70">
    <property type="entry name" value="Aldolase class I"/>
    <property type="match status" value="1"/>
</dbReference>
<evidence type="ECO:0000256" key="17">
    <source>
        <dbReference type="ARBA" id="ARBA00049447"/>
    </source>
</evidence>
<keyword evidence="13 20" id="KW-0560">Oxidoreductase</keyword>
<feature type="region of interest" description="Disordered" evidence="21">
    <location>
        <begin position="1"/>
        <end position="55"/>
    </location>
</feature>
<keyword evidence="6" id="KW-0507">mRNA processing</keyword>
<comment type="function">
    <text evidence="20">Catalyzes the synthesis of dihydrouridine, a modified base found in the D-loop of most tRNAs. Specifically modifies U47 in cytoplasmic tRNAs.</text>
</comment>
<dbReference type="AlphaFoldDB" id="A0A177WEF5"/>
<evidence type="ECO:0000256" key="12">
    <source>
        <dbReference type="ARBA" id="ARBA00022857"/>
    </source>
</evidence>
<evidence type="ECO:0000256" key="2">
    <source>
        <dbReference type="ARBA" id="ARBA00012376"/>
    </source>
</evidence>
<dbReference type="Pfam" id="PF25585">
    <property type="entry name" value="zf-CCCH_DUS3L"/>
    <property type="match status" value="2"/>
</dbReference>
<feature type="domain" description="C3H1-type" evidence="22">
    <location>
        <begin position="99"/>
        <end position="124"/>
    </location>
</feature>
<protein>
    <recommendedName>
        <fullName evidence="3 20">tRNA-dihydrouridine(47) synthase [NAD(P)(+)]</fullName>
        <ecNumber evidence="2 20">1.3.1.89</ecNumber>
    </recommendedName>
    <alternativeName>
        <fullName evidence="20">tRNA-dihydrouridine synthase 3</fullName>
    </alternativeName>
</protein>
<dbReference type="VEuPathDB" id="FungiDB:BDEG_22416"/>
<dbReference type="InterPro" id="IPR035587">
    <property type="entry name" value="DUS-like_FMN-bd"/>
</dbReference>
<gene>
    <name evidence="23" type="ORF">BDEG_22416</name>
</gene>
<keyword evidence="11 19" id="KW-0862">Zinc</keyword>
<comment type="catalytic activity">
    <reaction evidence="16">
        <text>a 5,6-dihydrouridine in mRNA + NAD(+) = a uridine in mRNA + NADH + H(+)</text>
        <dbReference type="Rhea" id="RHEA:69851"/>
        <dbReference type="Rhea" id="RHEA-COMP:14658"/>
        <dbReference type="Rhea" id="RHEA-COMP:17789"/>
        <dbReference type="ChEBI" id="CHEBI:15378"/>
        <dbReference type="ChEBI" id="CHEBI:57540"/>
        <dbReference type="ChEBI" id="CHEBI:57945"/>
        <dbReference type="ChEBI" id="CHEBI:65315"/>
        <dbReference type="ChEBI" id="CHEBI:74443"/>
    </reaction>
    <physiologicalReaction direction="right-to-left" evidence="16">
        <dbReference type="Rhea" id="RHEA:69853"/>
    </physiologicalReaction>
</comment>
<evidence type="ECO:0000256" key="9">
    <source>
        <dbReference type="ARBA" id="ARBA00022737"/>
    </source>
</evidence>
<dbReference type="FunFam" id="3.20.20.70:FF:000067">
    <property type="entry name" value="tRNA-dihydrouridine(47) synthase [NAD(P)(+)]"/>
    <property type="match status" value="1"/>
</dbReference>
<comment type="cofactor">
    <cofactor evidence="1 20">
        <name>FMN</name>
        <dbReference type="ChEBI" id="CHEBI:58210"/>
    </cofactor>
</comment>
<feature type="domain" description="C3H1-type" evidence="22">
    <location>
        <begin position="59"/>
        <end position="86"/>
    </location>
</feature>
<dbReference type="OrthoDB" id="259935at2759"/>
<dbReference type="EC" id="1.3.1.89" evidence="2 20"/>
<dbReference type="SMART" id="SM00356">
    <property type="entry name" value="ZnF_C3H1"/>
    <property type="match status" value="2"/>
</dbReference>
<evidence type="ECO:0000256" key="1">
    <source>
        <dbReference type="ARBA" id="ARBA00001917"/>
    </source>
</evidence>
<dbReference type="SUPFAM" id="SSF51395">
    <property type="entry name" value="FMN-linked oxidoreductases"/>
    <property type="match status" value="1"/>
</dbReference>
<dbReference type="InterPro" id="IPR000571">
    <property type="entry name" value="Znf_CCCH"/>
</dbReference>
<keyword evidence="5 20" id="KW-0288">FMN</keyword>
<evidence type="ECO:0000256" key="19">
    <source>
        <dbReference type="PROSITE-ProRule" id="PRU00723"/>
    </source>
</evidence>
<reference evidence="23 24" key="2">
    <citation type="submission" date="2016-05" db="EMBL/GenBank/DDBJ databases">
        <title>Lineage-specific infection strategies underlie the spectrum of fungal disease in amphibians.</title>
        <authorList>
            <person name="Cuomo C.A."/>
            <person name="Farrer R.A."/>
            <person name="James T."/>
            <person name="Longcore J."/>
            <person name="Birren B."/>
        </authorList>
    </citation>
    <scope>NUCLEOTIDE SEQUENCE [LARGE SCALE GENOMIC DNA]</scope>
    <source>
        <strain evidence="23 24">JEL423</strain>
    </source>
</reference>
<keyword evidence="9" id="KW-0677">Repeat</keyword>
<evidence type="ECO:0000313" key="24">
    <source>
        <dbReference type="Proteomes" id="UP000077115"/>
    </source>
</evidence>
<keyword evidence="10 19" id="KW-0863">Zinc-finger</keyword>
<dbReference type="InterPro" id="IPR036855">
    <property type="entry name" value="Znf_CCCH_sf"/>
</dbReference>
<dbReference type="CDD" id="cd02801">
    <property type="entry name" value="DUS_like_FMN"/>
    <property type="match status" value="1"/>
</dbReference>
<dbReference type="Proteomes" id="UP000077115">
    <property type="component" value="Unassembled WGS sequence"/>
</dbReference>
<organism evidence="23 24">
    <name type="scientific">Batrachochytrium dendrobatidis (strain JEL423)</name>
    <dbReference type="NCBI Taxonomy" id="403673"/>
    <lineage>
        <taxon>Eukaryota</taxon>
        <taxon>Fungi</taxon>
        <taxon>Fungi incertae sedis</taxon>
        <taxon>Chytridiomycota</taxon>
        <taxon>Chytridiomycota incertae sedis</taxon>
        <taxon>Chytridiomycetes</taxon>
        <taxon>Rhizophydiales</taxon>
        <taxon>Rhizophydiales incertae sedis</taxon>
        <taxon>Batrachochytrium</taxon>
    </lineage>
</organism>
<accession>A0A177WEF5</accession>
<evidence type="ECO:0000259" key="22">
    <source>
        <dbReference type="PROSITE" id="PS50103"/>
    </source>
</evidence>
<dbReference type="InterPro" id="IPR018517">
    <property type="entry name" value="tRNA_hU_synthase_CS"/>
</dbReference>
<feature type="zinc finger region" description="C3H1-type" evidence="19">
    <location>
        <begin position="59"/>
        <end position="86"/>
    </location>
</feature>
<dbReference type="Gene3D" id="4.10.1000.10">
    <property type="entry name" value="Zinc finger, CCCH-type"/>
    <property type="match status" value="1"/>
</dbReference>
<evidence type="ECO:0000256" key="18">
    <source>
        <dbReference type="ARBA" id="ARBA00049513"/>
    </source>
</evidence>
<evidence type="ECO:0000256" key="8">
    <source>
        <dbReference type="ARBA" id="ARBA00022723"/>
    </source>
</evidence>
<evidence type="ECO:0000256" key="5">
    <source>
        <dbReference type="ARBA" id="ARBA00022643"/>
    </source>
</evidence>
<dbReference type="STRING" id="403673.A0A177WEF5"/>
<reference evidence="23 24" key="1">
    <citation type="submission" date="2006-10" db="EMBL/GenBank/DDBJ databases">
        <title>The Genome Sequence of Batrachochytrium dendrobatidis JEL423.</title>
        <authorList>
            <consortium name="The Broad Institute Genome Sequencing Platform"/>
            <person name="Birren B."/>
            <person name="Lander E."/>
            <person name="Galagan J."/>
            <person name="Cuomo C."/>
            <person name="Devon K."/>
            <person name="Jaffe D."/>
            <person name="Butler J."/>
            <person name="Alvarez P."/>
            <person name="Gnerre S."/>
            <person name="Grabherr M."/>
            <person name="Kleber M."/>
            <person name="Mauceli E."/>
            <person name="Brockman W."/>
            <person name="Young S."/>
            <person name="LaButti K."/>
            <person name="Sykes S."/>
            <person name="DeCaprio D."/>
            <person name="Crawford M."/>
            <person name="Koehrsen M."/>
            <person name="Engels R."/>
            <person name="Montgomery P."/>
            <person name="Pearson M."/>
            <person name="Howarth C."/>
            <person name="Larson L."/>
            <person name="White J."/>
            <person name="O'Leary S."/>
            <person name="Kodira C."/>
            <person name="Zeng Q."/>
            <person name="Yandava C."/>
            <person name="Alvarado L."/>
            <person name="Longcore J."/>
            <person name="James T."/>
        </authorList>
    </citation>
    <scope>NUCLEOTIDE SEQUENCE [LARGE SCALE GENOMIC DNA]</scope>
    <source>
        <strain evidence="23 24">JEL423</strain>
    </source>
</reference>
<feature type="zinc finger region" description="C3H1-type" evidence="19">
    <location>
        <begin position="99"/>
        <end position="124"/>
    </location>
</feature>
<evidence type="ECO:0000256" key="3">
    <source>
        <dbReference type="ARBA" id="ARBA00022143"/>
    </source>
</evidence>
<evidence type="ECO:0000256" key="11">
    <source>
        <dbReference type="ARBA" id="ARBA00022833"/>
    </source>
</evidence>
<dbReference type="PROSITE" id="PS01136">
    <property type="entry name" value="UPF0034"/>
    <property type="match status" value="1"/>
</dbReference>
<keyword evidence="4 20" id="KW-0285">Flavoprotein</keyword>